<dbReference type="InterPro" id="IPR036866">
    <property type="entry name" value="RibonucZ/Hydroxyglut_hydro"/>
</dbReference>
<name>A0A2V1IPB2_9BACT</name>
<dbReference type="SUPFAM" id="SSF56281">
    <property type="entry name" value="Metallo-hydrolase/oxidoreductase"/>
    <property type="match status" value="1"/>
</dbReference>
<evidence type="ECO:0000259" key="2">
    <source>
        <dbReference type="Pfam" id="PF12706"/>
    </source>
</evidence>
<evidence type="ECO:0000259" key="1">
    <source>
        <dbReference type="Pfam" id="PF07521"/>
    </source>
</evidence>
<reference evidence="4" key="1">
    <citation type="submission" date="2018-02" db="EMBL/GenBank/DDBJ databases">
        <authorList>
            <person name="Clavel T."/>
            <person name="Strowig T."/>
        </authorList>
    </citation>
    <scope>NUCLEOTIDE SEQUENCE [LARGE SCALE GENOMIC DNA]</scope>
    <source>
        <strain evidence="4">DSM 100764</strain>
    </source>
</reference>
<feature type="domain" description="Zn-dependent metallo-hydrolase RNA specificity" evidence="1">
    <location>
        <begin position="351"/>
        <end position="393"/>
    </location>
</feature>
<dbReference type="Proteomes" id="UP000244925">
    <property type="component" value="Unassembled WGS sequence"/>
</dbReference>
<dbReference type="InterPro" id="IPR001279">
    <property type="entry name" value="Metallo-B-lactamas"/>
</dbReference>
<dbReference type="RefSeq" id="WP_107036876.1">
    <property type="nucleotide sequence ID" value="NZ_CAOXDM010000084.1"/>
</dbReference>
<dbReference type="Gene3D" id="3.60.15.10">
    <property type="entry name" value="Ribonuclease Z/Hydroxyacylglutathione hydrolase-like"/>
    <property type="match status" value="1"/>
</dbReference>
<sequence>MNITIHRGSNQIGGCVTEYESNGWKLFVDYGEQLPGYAVTSLQVEGLTHGDLSKSALLITHYHGDHVACIADLHEELPIYIGQTAKGILEGLSEHVGYVDKKQKALNIRLKSANTFTPGVSLECGEFQITPVVMDHSAFDAYAFRIEAGGLKVFHTGDFRTHGFRSSKLPQVIEKYVGRVDYLVCEATNVCRPVAGVMSEHELQTEFVKAFAENKYNVVYLSSTNIDRLFGLYHAALKTGRPFYVDGYQKKIMDIVAGRDRIWGKSRLYRYKEGREPIVLHREGDEFRVNDKFRDNLSENGYVIIARGGRRFDSLLSRIPSEGRKTYFSMWRGYLDKSNVAYSSELAQSVPVNYEYLHTSGHCDMESLDWLFSTLSPRAIIPIHTDNPRAFADLFCDKWPILMMQDGETFRAIKDPLDME</sequence>
<dbReference type="AlphaFoldDB" id="A0A2V1IPB2"/>
<protein>
    <submittedName>
        <fullName evidence="3">Uncharacterized protein</fullName>
    </submittedName>
</protein>
<dbReference type="InterPro" id="IPR011108">
    <property type="entry name" value="RMMBL"/>
</dbReference>
<organism evidence="3 4">
    <name type="scientific">Paramuribaculum intestinale</name>
    <dbReference type="NCBI Taxonomy" id="2094151"/>
    <lineage>
        <taxon>Bacteria</taxon>
        <taxon>Pseudomonadati</taxon>
        <taxon>Bacteroidota</taxon>
        <taxon>Bacteroidia</taxon>
        <taxon>Bacteroidales</taxon>
        <taxon>Muribaculaceae</taxon>
        <taxon>Paramuribaculum</taxon>
    </lineage>
</organism>
<dbReference type="Pfam" id="PF07521">
    <property type="entry name" value="RMMBL"/>
    <property type="match status" value="1"/>
</dbReference>
<gene>
    <name evidence="3" type="ORF">C5O25_11490</name>
</gene>
<proteinExistence type="predicted"/>
<accession>A0A2V1IPB2</accession>
<comment type="caution">
    <text evidence="3">The sequence shown here is derived from an EMBL/GenBank/DDBJ whole genome shotgun (WGS) entry which is preliminary data.</text>
</comment>
<dbReference type="PANTHER" id="PTHR43694:SF1">
    <property type="entry name" value="RIBONUCLEASE J"/>
    <property type="match status" value="1"/>
</dbReference>
<dbReference type="GeneID" id="93424926"/>
<keyword evidence="4" id="KW-1185">Reference proteome</keyword>
<dbReference type="PANTHER" id="PTHR43694">
    <property type="entry name" value="RIBONUCLEASE J"/>
    <property type="match status" value="1"/>
</dbReference>
<evidence type="ECO:0000313" key="3">
    <source>
        <dbReference type="EMBL" id="PWB06055.1"/>
    </source>
</evidence>
<dbReference type="EMBL" id="PUBV01000037">
    <property type="protein sequence ID" value="PWB06055.1"/>
    <property type="molecule type" value="Genomic_DNA"/>
</dbReference>
<dbReference type="Pfam" id="PF12706">
    <property type="entry name" value="Lactamase_B_2"/>
    <property type="match status" value="1"/>
</dbReference>
<feature type="domain" description="Metallo-beta-lactamase" evidence="2">
    <location>
        <begin position="56"/>
        <end position="188"/>
    </location>
</feature>
<evidence type="ECO:0000313" key="4">
    <source>
        <dbReference type="Proteomes" id="UP000244925"/>
    </source>
</evidence>